<feature type="non-terminal residue" evidence="1">
    <location>
        <position position="13"/>
    </location>
</feature>
<evidence type="ECO:0000313" key="2">
    <source>
        <dbReference type="EMBL" id="CAF4429812.1"/>
    </source>
</evidence>
<protein>
    <submittedName>
        <fullName evidence="1">Uncharacterized protein</fullName>
    </submittedName>
</protein>
<reference evidence="1" key="1">
    <citation type="submission" date="2021-02" db="EMBL/GenBank/DDBJ databases">
        <authorList>
            <person name="Nowell W R."/>
        </authorList>
    </citation>
    <scope>NUCLEOTIDE SEQUENCE</scope>
</reference>
<organism evidence="1 3">
    <name type="scientific">Didymodactylos carnosus</name>
    <dbReference type="NCBI Taxonomy" id="1234261"/>
    <lineage>
        <taxon>Eukaryota</taxon>
        <taxon>Metazoa</taxon>
        <taxon>Spiralia</taxon>
        <taxon>Gnathifera</taxon>
        <taxon>Rotifera</taxon>
        <taxon>Eurotatoria</taxon>
        <taxon>Bdelloidea</taxon>
        <taxon>Philodinida</taxon>
        <taxon>Philodinidae</taxon>
        <taxon>Didymodactylos</taxon>
    </lineage>
</organism>
<dbReference type="EMBL" id="CAJNOK010054006">
    <property type="protein sequence ID" value="CAF1614135.1"/>
    <property type="molecule type" value="Genomic_DNA"/>
</dbReference>
<evidence type="ECO:0000313" key="3">
    <source>
        <dbReference type="Proteomes" id="UP000677228"/>
    </source>
</evidence>
<sequence>MDRLRVYLASHNG</sequence>
<evidence type="ECO:0000313" key="1">
    <source>
        <dbReference type="EMBL" id="CAF1614135.1"/>
    </source>
</evidence>
<dbReference type="Proteomes" id="UP000682733">
    <property type="component" value="Unassembled WGS sequence"/>
</dbReference>
<accession>A0A8S2G1Y7</accession>
<name>A0A8S2G1Y7_9BILA</name>
<dbReference type="EMBL" id="CAJOBA010078462">
    <property type="protein sequence ID" value="CAF4429812.1"/>
    <property type="molecule type" value="Genomic_DNA"/>
</dbReference>
<dbReference type="Proteomes" id="UP000677228">
    <property type="component" value="Unassembled WGS sequence"/>
</dbReference>
<comment type="caution">
    <text evidence="1">The sequence shown here is derived from an EMBL/GenBank/DDBJ whole genome shotgun (WGS) entry which is preliminary data.</text>
</comment>
<proteinExistence type="predicted"/>
<gene>
    <name evidence="1" type="ORF">OVA965_LOCUS42821</name>
    <name evidence="2" type="ORF">TMI583_LOCUS44849</name>
</gene>